<dbReference type="PANTHER" id="PTHR34825:SF2">
    <property type="entry name" value="AAA-ATPASE-LIKE DOMAIN-CONTAINING PROTEIN"/>
    <property type="match status" value="1"/>
</dbReference>
<evidence type="ECO:0000313" key="3">
    <source>
        <dbReference type="Proteomes" id="UP000789570"/>
    </source>
</evidence>
<evidence type="ECO:0000313" key="2">
    <source>
        <dbReference type="EMBL" id="CAG8679842.1"/>
    </source>
</evidence>
<name>A0A9N9ELZ2_9GLOM</name>
<dbReference type="EMBL" id="CAJVPQ010006051">
    <property type="protein sequence ID" value="CAG8679842.1"/>
    <property type="molecule type" value="Genomic_DNA"/>
</dbReference>
<dbReference type="AlphaFoldDB" id="A0A9N9ELZ2"/>
<dbReference type="PANTHER" id="PTHR34825">
    <property type="entry name" value="CONSERVED PROTEIN, WITH A WEAK D-GALACTARATE DEHYDRATASE/ALTRONATE HYDROLASE DOMAIN"/>
    <property type="match status" value="1"/>
</dbReference>
<gene>
    <name evidence="2" type="ORF">FCALED_LOCUS12442</name>
</gene>
<dbReference type="Pfam" id="PF09820">
    <property type="entry name" value="AAA-ATPase_like"/>
    <property type="match status" value="1"/>
</dbReference>
<sequence length="608" mass="70263">PLNIDYLIDYAEGLSNLKFSFTTLLTFSVSMEGFSSRPLFRFLTQPNVVSTINSITADSIFDYYMREGLNSDFSQLYHMLAKDLEEVLKSNFFNEDITRVLRDINVNWEVSKHFVIAVAHMILIGGNLGIAVTQVWKSGIATWKKQRIQAYKHEKEINKQKTHREIQFQMSTTKYQKGVATVVEAEIDEWTKEAVNKRPHDDNESQDPSLIESDLIEFEKMTDKSCSKPLEILSTGSFVDLRQGGCYYLDKTHFIHKIEDLKTHAILSLRPRRFGKTLFLSTLSSYYDIKNRDRFEQLFGDLYIGKNPTPLASSFLVLELNFSGLRTSTTYNIFDEDFHRSLNIFMSEFMYRYQQELGQHFQIYDENTNALANFSNLLKAVRLSEHKLYVFIDEYDASMNETLKNKPIFQDLTNHKKEGDSVKSKIELIESSFKQFYSRLKTACDKGIAYVFQTGVTPIVMAEFTSGFNISTDLALREEFWNLYGFKKSEVEVLLENISENGFPNDIKNGIIKWLENEYGDIILTLIKKNVYSIPLLRFPPDPHTLPSQTTLDLIVDNPLGKSILTEAIGQFSLESKNGIEQRFRLANIRELATDLFGFRIIFQKENS</sequence>
<accession>A0A9N9ELZ2</accession>
<feature type="domain" description="AAA-ATPase-like" evidence="1">
    <location>
        <begin position="236"/>
        <end position="463"/>
    </location>
</feature>
<dbReference type="Proteomes" id="UP000789570">
    <property type="component" value="Unassembled WGS sequence"/>
</dbReference>
<dbReference type="InterPro" id="IPR018631">
    <property type="entry name" value="AAA-ATPase-like_dom"/>
</dbReference>
<proteinExistence type="predicted"/>
<comment type="caution">
    <text evidence="2">The sequence shown here is derived from an EMBL/GenBank/DDBJ whole genome shotgun (WGS) entry which is preliminary data.</text>
</comment>
<organism evidence="2 3">
    <name type="scientific">Funneliformis caledonium</name>
    <dbReference type="NCBI Taxonomy" id="1117310"/>
    <lineage>
        <taxon>Eukaryota</taxon>
        <taxon>Fungi</taxon>
        <taxon>Fungi incertae sedis</taxon>
        <taxon>Mucoromycota</taxon>
        <taxon>Glomeromycotina</taxon>
        <taxon>Glomeromycetes</taxon>
        <taxon>Glomerales</taxon>
        <taxon>Glomeraceae</taxon>
        <taxon>Funneliformis</taxon>
    </lineage>
</organism>
<keyword evidence="3" id="KW-1185">Reference proteome</keyword>
<evidence type="ECO:0000259" key="1">
    <source>
        <dbReference type="Pfam" id="PF09820"/>
    </source>
</evidence>
<dbReference type="OrthoDB" id="5380555at2759"/>
<reference evidence="2" key="1">
    <citation type="submission" date="2021-06" db="EMBL/GenBank/DDBJ databases">
        <authorList>
            <person name="Kallberg Y."/>
            <person name="Tangrot J."/>
            <person name="Rosling A."/>
        </authorList>
    </citation>
    <scope>NUCLEOTIDE SEQUENCE</scope>
    <source>
        <strain evidence="2">UK204</strain>
    </source>
</reference>
<protein>
    <submittedName>
        <fullName evidence="2">15840_t:CDS:1</fullName>
    </submittedName>
</protein>
<feature type="non-terminal residue" evidence="2">
    <location>
        <position position="608"/>
    </location>
</feature>